<evidence type="ECO:0000256" key="1">
    <source>
        <dbReference type="SAM" id="Phobius"/>
    </source>
</evidence>
<name>A0AAD5JYY0_9FUNG</name>
<keyword evidence="1" id="KW-1133">Transmembrane helix</keyword>
<feature type="transmembrane region" description="Helical" evidence="1">
    <location>
        <begin position="44"/>
        <end position="68"/>
    </location>
</feature>
<protein>
    <submittedName>
        <fullName evidence="2">Uncharacterized protein</fullName>
    </submittedName>
</protein>
<keyword evidence="1" id="KW-0472">Membrane</keyword>
<organism evidence="2 3">
    <name type="scientific">Phascolomyces articulosus</name>
    <dbReference type="NCBI Taxonomy" id="60185"/>
    <lineage>
        <taxon>Eukaryota</taxon>
        <taxon>Fungi</taxon>
        <taxon>Fungi incertae sedis</taxon>
        <taxon>Mucoromycota</taxon>
        <taxon>Mucoromycotina</taxon>
        <taxon>Mucoromycetes</taxon>
        <taxon>Mucorales</taxon>
        <taxon>Lichtheimiaceae</taxon>
        <taxon>Phascolomyces</taxon>
    </lineage>
</organism>
<dbReference type="Proteomes" id="UP001209540">
    <property type="component" value="Unassembled WGS sequence"/>
</dbReference>
<sequence length="227" mass="26364">MLLFIFARRIDLARYSIKTAIKSKPLTFQCCNGVRIDLGVLKLFFFYFFATIIKISNNILVLNGSLYFKNSNPQSNMENRCPSLHFPTLKYSYFLAIKSTCRFTACGDNPIAWNVWYLELLAQRFKTIPNHKPVINKTYYNRVSSVFKKISILSNDPIFKPVSPGKKRYCSIVRNVKFTGGKVFLNFCRRGIVAPSSLVFVHIISKRMLYHMYQSNLRFIKSIMNGF</sequence>
<evidence type="ECO:0000313" key="2">
    <source>
        <dbReference type="EMBL" id="KAI9247185.1"/>
    </source>
</evidence>
<dbReference type="AlphaFoldDB" id="A0AAD5JYY0"/>
<reference evidence="2" key="2">
    <citation type="submission" date="2023-02" db="EMBL/GenBank/DDBJ databases">
        <authorList>
            <consortium name="DOE Joint Genome Institute"/>
            <person name="Mondo S.J."/>
            <person name="Chang Y."/>
            <person name="Wang Y."/>
            <person name="Ahrendt S."/>
            <person name="Andreopoulos W."/>
            <person name="Barry K."/>
            <person name="Beard J."/>
            <person name="Benny G.L."/>
            <person name="Blankenship S."/>
            <person name="Bonito G."/>
            <person name="Cuomo C."/>
            <person name="Desiro A."/>
            <person name="Gervers K.A."/>
            <person name="Hundley H."/>
            <person name="Kuo A."/>
            <person name="LaButti K."/>
            <person name="Lang B.F."/>
            <person name="Lipzen A."/>
            <person name="O'Donnell K."/>
            <person name="Pangilinan J."/>
            <person name="Reynolds N."/>
            <person name="Sandor L."/>
            <person name="Smith M.W."/>
            <person name="Tsang A."/>
            <person name="Grigoriev I.V."/>
            <person name="Stajich J.E."/>
            <person name="Spatafora J.W."/>
        </authorList>
    </citation>
    <scope>NUCLEOTIDE SEQUENCE</scope>
    <source>
        <strain evidence="2">RSA 2281</strain>
    </source>
</reference>
<accession>A0AAD5JYY0</accession>
<reference evidence="2" key="1">
    <citation type="journal article" date="2022" name="IScience">
        <title>Evolution of zygomycete secretomes and the origins of terrestrial fungal ecologies.</title>
        <authorList>
            <person name="Chang Y."/>
            <person name="Wang Y."/>
            <person name="Mondo S."/>
            <person name="Ahrendt S."/>
            <person name="Andreopoulos W."/>
            <person name="Barry K."/>
            <person name="Beard J."/>
            <person name="Benny G.L."/>
            <person name="Blankenship S."/>
            <person name="Bonito G."/>
            <person name="Cuomo C."/>
            <person name="Desiro A."/>
            <person name="Gervers K.A."/>
            <person name="Hundley H."/>
            <person name="Kuo A."/>
            <person name="LaButti K."/>
            <person name="Lang B.F."/>
            <person name="Lipzen A."/>
            <person name="O'Donnell K."/>
            <person name="Pangilinan J."/>
            <person name="Reynolds N."/>
            <person name="Sandor L."/>
            <person name="Smith M.E."/>
            <person name="Tsang A."/>
            <person name="Grigoriev I.V."/>
            <person name="Stajich J.E."/>
            <person name="Spatafora J.W."/>
        </authorList>
    </citation>
    <scope>NUCLEOTIDE SEQUENCE</scope>
    <source>
        <strain evidence="2">RSA 2281</strain>
    </source>
</reference>
<evidence type="ECO:0000313" key="3">
    <source>
        <dbReference type="Proteomes" id="UP001209540"/>
    </source>
</evidence>
<keyword evidence="1" id="KW-0812">Transmembrane</keyword>
<keyword evidence="3" id="KW-1185">Reference proteome</keyword>
<proteinExistence type="predicted"/>
<gene>
    <name evidence="2" type="ORF">BDA99DRAFT_543031</name>
</gene>
<comment type="caution">
    <text evidence="2">The sequence shown here is derived from an EMBL/GenBank/DDBJ whole genome shotgun (WGS) entry which is preliminary data.</text>
</comment>
<dbReference type="EMBL" id="JAIXMP010000043">
    <property type="protein sequence ID" value="KAI9247185.1"/>
    <property type="molecule type" value="Genomic_DNA"/>
</dbReference>